<dbReference type="EMBL" id="UYSU01033322">
    <property type="protein sequence ID" value="VDL91990.1"/>
    <property type="molecule type" value="Genomic_DNA"/>
</dbReference>
<evidence type="ECO:0000313" key="3">
    <source>
        <dbReference type="Proteomes" id="UP000275846"/>
    </source>
</evidence>
<proteinExistence type="predicted"/>
<dbReference type="Proteomes" id="UP000275846">
    <property type="component" value="Unassembled WGS sequence"/>
</dbReference>
<dbReference type="WBParaSite" id="SSLN_0000578401-mRNA-1">
    <property type="protein sequence ID" value="SSLN_0000578401-mRNA-1"/>
    <property type="gene ID" value="SSLN_0000578401"/>
</dbReference>
<name>A0A183SN07_SCHSO</name>
<feature type="region of interest" description="Disordered" evidence="1">
    <location>
        <begin position="47"/>
        <end position="67"/>
    </location>
</feature>
<gene>
    <name evidence="2" type="ORF">SSLN_LOCUS5605</name>
</gene>
<sequence length="318" mass="34250">MGDLLYVAVDSATSPDVVRYQSNKKSMNRFSSLLSLFNVRQDHKFGSNNFLPETSRNSGSTGKAAAAAKNYGLPAQQQQQQHPQEDRLRRIEEQVGRLSGCFHLCADAVTGSTLGLSSKDYCVQIELQPLCQQQPSRMSLSGAGRRNSLLLPLEHPEGSSPSLTDSSTPFCWSFKLSANKTGFYASTSNVNASVTGYVPPNSTYALSETTHDLSPEPFTAARHWGSVGADDGGELVSPKRQAEAHQAIIATLRQTAQTSHDVIPDGKVDTSVASLCLWSAAPEEGVAGTHLLQLTLLRESGLAESSDVHLVARQFLSD</sequence>
<protein>
    <submittedName>
        <fullName evidence="2 4">Uncharacterized protein</fullName>
    </submittedName>
</protein>
<accession>A0A183SN07</accession>
<evidence type="ECO:0000256" key="1">
    <source>
        <dbReference type="SAM" id="MobiDB-lite"/>
    </source>
</evidence>
<evidence type="ECO:0000313" key="2">
    <source>
        <dbReference type="EMBL" id="VDL91990.1"/>
    </source>
</evidence>
<evidence type="ECO:0000313" key="4">
    <source>
        <dbReference type="WBParaSite" id="SSLN_0000578401-mRNA-1"/>
    </source>
</evidence>
<reference evidence="2 3" key="2">
    <citation type="submission" date="2018-11" db="EMBL/GenBank/DDBJ databases">
        <authorList>
            <consortium name="Pathogen Informatics"/>
        </authorList>
    </citation>
    <scope>NUCLEOTIDE SEQUENCE [LARGE SCALE GENOMIC DNA]</scope>
    <source>
        <strain evidence="2 3">NST_G2</strain>
    </source>
</reference>
<dbReference type="OrthoDB" id="10282741at2759"/>
<feature type="compositionally biased region" description="Polar residues" evidence="1">
    <location>
        <begin position="47"/>
        <end position="61"/>
    </location>
</feature>
<organism evidence="4">
    <name type="scientific">Schistocephalus solidus</name>
    <name type="common">Tapeworm</name>
    <dbReference type="NCBI Taxonomy" id="70667"/>
    <lineage>
        <taxon>Eukaryota</taxon>
        <taxon>Metazoa</taxon>
        <taxon>Spiralia</taxon>
        <taxon>Lophotrochozoa</taxon>
        <taxon>Platyhelminthes</taxon>
        <taxon>Cestoda</taxon>
        <taxon>Eucestoda</taxon>
        <taxon>Diphyllobothriidea</taxon>
        <taxon>Diphyllobothriidae</taxon>
        <taxon>Schistocephalus</taxon>
    </lineage>
</organism>
<dbReference type="AlphaFoldDB" id="A0A183SN07"/>
<keyword evidence="3" id="KW-1185">Reference proteome</keyword>
<reference evidence="4" key="1">
    <citation type="submission" date="2016-06" db="UniProtKB">
        <authorList>
            <consortium name="WormBaseParasite"/>
        </authorList>
    </citation>
    <scope>IDENTIFICATION</scope>
</reference>